<dbReference type="EMBL" id="VITF01000001">
    <property type="protein sequence ID" value="TWA74793.1"/>
    <property type="molecule type" value="Genomic_DNA"/>
</dbReference>
<dbReference type="GO" id="GO:0020037">
    <property type="term" value="F:heme binding"/>
    <property type="evidence" value="ECO:0007669"/>
    <property type="project" value="InterPro"/>
</dbReference>
<sequence>MRGGLPLATLLLLAAGTPALGDDAPHAAPDAERGKALFRACAFCHTLTPDGGNRAGPTLWRLFGRPAGAVEGYHYSAALKGSGIVWDEAAVARLFEIGPDVMTPGSKMPMQTITSAADRRDLVEYLKEATAP</sequence>
<evidence type="ECO:0000256" key="3">
    <source>
        <dbReference type="ARBA" id="ARBA00022723"/>
    </source>
</evidence>
<name>A0A560BQA0_AZOBR</name>
<feature type="domain" description="Cytochrome c" evidence="8">
    <location>
        <begin position="29"/>
        <end position="130"/>
    </location>
</feature>
<dbReference type="PRINTS" id="PR00604">
    <property type="entry name" value="CYTCHRMECIAB"/>
</dbReference>
<evidence type="ECO:0000256" key="6">
    <source>
        <dbReference type="PROSITE-ProRule" id="PRU00433"/>
    </source>
</evidence>
<evidence type="ECO:0000256" key="1">
    <source>
        <dbReference type="ARBA" id="ARBA00022448"/>
    </source>
</evidence>
<dbReference type="GO" id="GO:0009055">
    <property type="term" value="F:electron transfer activity"/>
    <property type="evidence" value="ECO:0007669"/>
    <property type="project" value="InterPro"/>
</dbReference>
<dbReference type="Pfam" id="PF00034">
    <property type="entry name" value="Cytochrom_C"/>
    <property type="match status" value="1"/>
</dbReference>
<dbReference type="InterPro" id="IPR036909">
    <property type="entry name" value="Cyt_c-like_dom_sf"/>
</dbReference>
<gene>
    <name evidence="9" type="ORF">FBZ82_101812</name>
</gene>
<dbReference type="AlphaFoldDB" id="A0A560BQA0"/>
<evidence type="ECO:0000313" key="10">
    <source>
        <dbReference type="Proteomes" id="UP000316083"/>
    </source>
</evidence>
<dbReference type="SUPFAM" id="SSF46626">
    <property type="entry name" value="Cytochrome c"/>
    <property type="match status" value="1"/>
</dbReference>
<accession>A0A560BQA0</accession>
<dbReference type="PROSITE" id="PS51007">
    <property type="entry name" value="CYTC"/>
    <property type="match status" value="1"/>
</dbReference>
<evidence type="ECO:0000256" key="7">
    <source>
        <dbReference type="SAM" id="SignalP"/>
    </source>
</evidence>
<protein>
    <submittedName>
        <fullName evidence="9">Cytochrome c</fullName>
    </submittedName>
</protein>
<keyword evidence="7" id="KW-0732">Signal</keyword>
<keyword evidence="1" id="KW-0813">Transport</keyword>
<keyword evidence="3 6" id="KW-0479">Metal-binding</keyword>
<organism evidence="9 10">
    <name type="scientific">Azospirillum brasilense</name>
    <dbReference type="NCBI Taxonomy" id="192"/>
    <lineage>
        <taxon>Bacteria</taxon>
        <taxon>Pseudomonadati</taxon>
        <taxon>Pseudomonadota</taxon>
        <taxon>Alphaproteobacteria</taxon>
        <taxon>Rhodospirillales</taxon>
        <taxon>Azospirillaceae</taxon>
        <taxon>Azospirillum</taxon>
    </lineage>
</organism>
<keyword evidence="4" id="KW-0249">Electron transport</keyword>
<evidence type="ECO:0000259" key="8">
    <source>
        <dbReference type="PROSITE" id="PS51007"/>
    </source>
</evidence>
<dbReference type="PANTHER" id="PTHR11961">
    <property type="entry name" value="CYTOCHROME C"/>
    <property type="match status" value="1"/>
</dbReference>
<comment type="caution">
    <text evidence="9">The sequence shown here is derived from an EMBL/GenBank/DDBJ whole genome shotgun (WGS) entry which is preliminary data.</text>
</comment>
<keyword evidence="5 6" id="KW-0408">Iron</keyword>
<dbReference type="GO" id="GO:0046872">
    <property type="term" value="F:metal ion binding"/>
    <property type="evidence" value="ECO:0007669"/>
    <property type="project" value="UniProtKB-KW"/>
</dbReference>
<evidence type="ECO:0000256" key="5">
    <source>
        <dbReference type="ARBA" id="ARBA00023004"/>
    </source>
</evidence>
<evidence type="ECO:0000256" key="4">
    <source>
        <dbReference type="ARBA" id="ARBA00022982"/>
    </source>
</evidence>
<evidence type="ECO:0000256" key="2">
    <source>
        <dbReference type="ARBA" id="ARBA00022617"/>
    </source>
</evidence>
<dbReference type="InterPro" id="IPR009056">
    <property type="entry name" value="Cyt_c-like_dom"/>
</dbReference>
<feature type="chain" id="PRO_5022193157" evidence="7">
    <location>
        <begin position="22"/>
        <end position="132"/>
    </location>
</feature>
<proteinExistence type="predicted"/>
<dbReference type="Gene3D" id="1.10.760.10">
    <property type="entry name" value="Cytochrome c-like domain"/>
    <property type="match status" value="1"/>
</dbReference>
<dbReference type="Proteomes" id="UP000316083">
    <property type="component" value="Unassembled WGS sequence"/>
</dbReference>
<reference evidence="9 10" key="1">
    <citation type="submission" date="2019-06" db="EMBL/GenBank/DDBJ databases">
        <title>Genomic Encyclopedia of Type Strains, Phase IV (KMG-V): Genome sequencing to study the core and pangenomes of soil and plant-associated prokaryotes.</title>
        <authorList>
            <person name="Whitman W."/>
        </authorList>
    </citation>
    <scope>NUCLEOTIDE SEQUENCE [LARGE SCALE GENOMIC DNA]</scope>
    <source>
        <strain evidence="9 10">BR 11796</strain>
    </source>
</reference>
<evidence type="ECO:0000313" key="9">
    <source>
        <dbReference type="EMBL" id="TWA74793.1"/>
    </source>
</evidence>
<keyword evidence="2 6" id="KW-0349">Heme</keyword>
<feature type="signal peptide" evidence="7">
    <location>
        <begin position="1"/>
        <end position="21"/>
    </location>
</feature>
<dbReference type="InterPro" id="IPR002327">
    <property type="entry name" value="Cyt_c_1A/1B"/>
</dbReference>